<dbReference type="AlphaFoldDB" id="R7UKY0"/>
<evidence type="ECO:0000313" key="3">
    <source>
        <dbReference type="EnsemblMetazoa" id="CapteP222611"/>
    </source>
</evidence>
<accession>R7UKY0</accession>
<dbReference type="SMART" id="SM00584">
    <property type="entry name" value="TLDc"/>
    <property type="match status" value="1"/>
</dbReference>
<name>R7UKY0_CAPTE</name>
<dbReference type="EMBL" id="AMQN01008157">
    <property type="status" value="NOT_ANNOTATED_CDS"/>
    <property type="molecule type" value="Genomic_DNA"/>
</dbReference>
<protein>
    <recommendedName>
        <fullName evidence="1">TLDc domain-containing protein</fullName>
    </recommendedName>
</protein>
<sequence length="265" mass="29044">MPAIFSSLHSFVSSAIRDFNNTSMSKPSPSACSANTLKLSRVLSPVLAWALSCTLGPSYLPESPAASDTGETPSLSSLAKILEGWSSLYCSDQHGLSPNRLVHHVFSYRGPSILLISMEGFSYCLAIDDEWIDGSKAFGSSHCLLIQTEPQYKAQPSEPGIILFNSHSRAATRGLIIGKGNPRIIHIDDLFDKATHFSIPVKLHAVEVWGCGGHDALKQQAAQKEWESREVDRAKNRKLKIDDWTDSPDRQLLELGGVCTEHAER</sequence>
<evidence type="ECO:0000313" key="4">
    <source>
        <dbReference type="Proteomes" id="UP000014760"/>
    </source>
</evidence>
<evidence type="ECO:0000313" key="2">
    <source>
        <dbReference type="EMBL" id="ELU04418.1"/>
    </source>
</evidence>
<dbReference type="InterPro" id="IPR006571">
    <property type="entry name" value="TLDc_dom"/>
</dbReference>
<feature type="domain" description="TLDc" evidence="1">
    <location>
        <begin position="58"/>
        <end position="212"/>
    </location>
</feature>
<dbReference type="EMBL" id="KB302324">
    <property type="protein sequence ID" value="ELU04418.1"/>
    <property type="molecule type" value="Genomic_DNA"/>
</dbReference>
<reference evidence="2 4" key="2">
    <citation type="journal article" date="2013" name="Nature">
        <title>Insights into bilaterian evolution from three spiralian genomes.</title>
        <authorList>
            <person name="Simakov O."/>
            <person name="Marletaz F."/>
            <person name="Cho S.J."/>
            <person name="Edsinger-Gonzales E."/>
            <person name="Havlak P."/>
            <person name="Hellsten U."/>
            <person name="Kuo D.H."/>
            <person name="Larsson T."/>
            <person name="Lv J."/>
            <person name="Arendt D."/>
            <person name="Savage R."/>
            <person name="Osoegawa K."/>
            <person name="de Jong P."/>
            <person name="Grimwood J."/>
            <person name="Chapman J.A."/>
            <person name="Shapiro H."/>
            <person name="Aerts A."/>
            <person name="Otillar R.P."/>
            <person name="Terry A.Y."/>
            <person name="Boore J.L."/>
            <person name="Grigoriev I.V."/>
            <person name="Lindberg D.R."/>
            <person name="Seaver E.C."/>
            <person name="Weisblat D.A."/>
            <person name="Putnam N.H."/>
            <person name="Rokhsar D.S."/>
        </authorList>
    </citation>
    <scope>NUCLEOTIDE SEQUENCE</scope>
    <source>
        <strain evidence="2 4">I ESC-2004</strain>
    </source>
</reference>
<dbReference type="OMA" id="KREEPRC"/>
<dbReference type="OrthoDB" id="289228at2759"/>
<reference evidence="4" key="1">
    <citation type="submission" date="2012-12" db="EMBL/GenBank/DDBJ databases">
        <authorList>
            <person name="Hellsten U."/>
            <person name="Grimwood J."/>
            <person name="Chapman J.A."/>
            <person name="Shapiro H."/>
            <person name="Aerts A."/>
            <person name="Otillar R.P."/>
            <person name="Terry A.Y."/>
            <person name="Boore J.L."/>
            <person name="Simakov O."/>
            <person name="Marletaz F."/>
            <person name="Cho S.-J."/>
            <person name="Edsinger-Gonzales E."/>
            <person name="Havlak P."/>
            <person name="Kuo D.-H."/>
            <person name="Larsson T."/>
            <person name="Lv J."/>
            <person name="Arendt D."/>
            <person name="Savage R."/>
            <person name="Osoegawa K."/>
            <person name="de Jong P."/>
            <person name="Lindberg D.R."/>
            <person name="Seaver E.C."/>
            <person name="Weisblat D.A."/>
            <person name="Putnam N.H."/>
            <person name="Grigoriev I.V."/>
            <person name="Rokhsar D.S."/>
        </authorList>
    </citation>
    <scope>NUCLEOTIDE SEQUENCE</scope>
    <source>
        <strain evidence="4">I ESC-2004</strain>
    </source>
</reference>
<proteinExistence type="predicted"/>
<dbReference type="HOGENOM" id="CLU_057009_0_0_1"/>
<organism evidence="2">
    <name type="scientific">Capitella teleta</name>
    <name type="common">Polychaete worm</name>
    <dbReference type="NCBI Taxonomy" id="283909"/>
    <lineage>
        <taxon>Eukaryota</taxon>
        <taxon>Metazoa</taxon>
        <taxon>Spiralia</taxon>
        <taxon>Lophotrochozoa</taxon>
        <taxon>Annelida</taxon>
        <taxon>Polychaeta</taxon>
        <taxon>Sedentaria</taxon>
        <taxon>Scolecida</taxon>
        <taxon>Capitellidae</taxon>
        <taxon>Capitella</taxon>
    </lineage>
</organism>
<dbReference type="EnsemblMetazoa" id="CapteT222611">
    <property type="protein sequence ID" value="CapteP222611"/>
    <property type="gene ID" value="CapteG222611"/>
</dbReference>
<dbReference type="PROSITE" id="PS51886">
    <property type="entry name" value="TLDC"/>
    <property type="match status" value="1"/>
</dbReference>
<gene>
    <name evidence="2" type="ORF">CAPTEDRAFT_222611</name>
</gene>
<keyword evidence="4" id="KW-1185">Reference proteome</keyword>
<dbReference type="Proteomes" id="UP000014760">
    <property type="component" value="Unassembled WGS sequence"/>
</dbReference>
<evidence type="ECO:0000259" key="1">
    <source>
        <dbReference type="PROSITE" id="PS51886"/>
    </source>
</evidence>
<reference evidence="3" key="3">
    <citation type="submission" date="2015-06" db="UniProtKB">
        <authorList>
            <consortium name="EnsemblMetazoa"/>
        </authorList>
    </citation>
    <scope>IDENTIFICATION</scope>
</reference>
<dbReference type="Pfam" id="PF07534">
    <property type="entry name" value="TLD"/>
    <property type="match status" value="1"/>
</dbReference>